<dbReference type="AlphaFoldDB" id="A0AAQ1MEA9"/>
<gene>
    <name evidence="2" type="ORF">SAMN05444424_1887</name>
</gene>
<dbReference type="InterPro" id="IPR000182">
    <property type="entry name" value="GNAT_dom"/>
</dbReference>
<dbReference type="PANTHER" id="PTHR43792">
    <property type="entry name" value="GNAT FAMILY, PUTATIVE (AFU_ORTHOLOGUE AFUA_3G00765)-RELATED-RELATED"/>
    <property type="match status" value="1"/>
</dbReference>
<comment type="caution">
    <text evidence="2">The sequence shown here is derived from an EMBL/GenBank/DDBJ whole genome shotgun (WGS) entry which is preliminary data.</text>
</comment>
<accession>A0AAQ1MEA9</accession>
<reference evidence="3" key="1">
    <citation type="submission" date="2016-11" db="EMBL/GenBank/DDBJ databases">
        <authorList>
            <person name="Jaros S."/>
            <person name="Januszkiewicz K."/>
            <person name="Wedrychowicz H."/>
        </authorList>
    </citation>
    <scope>NUCLEOTIDE SEQUENCE [LARGE SCALE GENOMIC DNA]</scope>
    <source>
        <strain evidence="3">DSM 4029</strain>
    </source>
</reference>
<dbReference type="InterPro" id="IPR016181">
    <property type="entry name" value="Acyl_CoA_acyltransferase"/>
</dbReference>
<dbReference type="InterPro" id="IPR051531">
    <property type="entry name" value="N-acetyltransferase"/>
</dbReference>
<feature type="domain" description="N-acetyltransferase" evidence="1">
    <location>
        <begin position="10"/>
        <end position="172"/>
    </location>
</feature>
<proteinExistence type="predicted"/>
<name>A0AAQ1MEA9_9FIRM</name>
<dbReference type="Gene3D" id="3.40.630.30">
    <property type="match status" value="1"/>
</dbReference>
<dbReference type="Proteomes" id="UP000184089">
    <property type="component" value="Unassembled WGS sequence"/>
</dbReference>
<evidence type="ECO:0000313" key="3">
    <source>
        <dbReference type="Proteomes" id="UP000184089"/>
    </source>
</evidence>
<dbReference type="Pfam" id="PF13302">
    <property type="entry name" value="Acetyltransf_3"/>
    <property type="match status" value="1"/>
</dbReference>
<evidence type="ECO:0000313" key="2">
    <source>
        <dbReference type="EMBL" id="SHG21023.1"/>
    </source>
</evidence>
<dbReference type="GO" id="GO:0016747">
    <property type="term" value="F:acyltransferase activity, transferring groups other than amino-acyl groups"/>
    <property type="evidence" value="ECO:0007669"/>
    <property type="project" value="InterPro"/>
</dbReference>
<evidence type="ECO:0000259" key="1">
    <source>
        <dbReference type="PROSITE" id="PS51186"/>
    </source>
</evidence>
<protein>
    <submittedName>
        <fullName evidence="2">Protein N-acetyltransferase, RimJ/RimL family</fullName>
    </submittedName>
</protein>
<sequence length="176" mass="20346">MAIVLETERLVLRGMEQGDLDDLAQMLQDPQGMLAYEHDFTPEEVQDWLDRQRGRYARYGYGLWAACRKDSGEMVGQVGLTWQPCEEAEVLEVGYLLKRRFWHQGYAREAAAACRDYAFTVLGAEKVHAVIKADNLPSIRVARALRMERERAFLTHYYSGERLHYLYAVCRPPQEG</sequence>
<dbReference type="EMBL" id="FQVY01000002">
    <property type="protein sequence ID" value="SHG21023.1"/>
    <property type="molecule type" value="Genomic_DNA"/>
</dbReference>
<dbReference type="RefSeq" id="WP_021660773.1">
    <property type="nucleotide sequence ID" value="NZ_FQVY01000002.1"/>
</dbReference>
<organism evidence="2 3">
    <name type="scientific">Bittarella massiliensis</name>
    <name type="common">ex Durand et al. 2017</name>
    <dbReference type="NCBI Taxonomy" id="1720313"/>
    <lineage>
        <taxon>Bacteria</taxon>
        <taxon>Bacillati</taxon>
        <taxon>Bacillota</taxon>
        <taxon>Clostridia</taxon>
        <taxon>Eubacteriales</taxon>
        <taxon>Oscillospiraceae</taxon>
        <taxon>Bittarella (ex Durand et al. 2017)</taxon>
    </lineage>
</organism>
<dbReference type="PROSITE" id="PS51186">
    <property type="entry name" value="GNAT"/>
    <property type="match status" value="1"/>
</dbReference>
<dbReference type="SUPFAM" id="SSF55729">
    <property type="entry name" value="Acyl-CoA N-acyltransferases (Nat)"/>
    <property type="match status" value="1"/>
</dbReference>
<dbReference type="PANTHER" id="PTHR43792:SF1">
    <property type="entry name" value="N-ACETYLTRANSFERASE DOMAIN-CONTAINING PROTEIN"/>
    <property type="match status" value="1"/>
</dbReference>